<comment type="subcellular location">
    <subcellularLocation>
        <location evidence="1 6">Cell membrane</location>
        <topology evidence="1 6">Peripheral membrane protein</topology>
    </subcellularLocation>
    <subcellularLocation>
        <location evidence="6">Golgi apparatus membrane</location>
        <topology evidence="6">Peripheral membrane protein</topology>
    </subcellularLocation>
    <subcellularLocation>
        <location evidence="6">Membrane</location>
        <location evidence="6">Caveola</location>
        <topology evidence="6">Peripheral membrane protein</topology>
    </subcellularLocation>
</comment>
<dbReference type="AlphaFoldDB" id="A0AAN9ALR3"/>
<keyword evidence="8" id="KW-1185">Reference proteome</keyword>
<comment type="function">
    <text evidence="6">May act as a scaffolding protein within caveolar membranes. Interacts directly with G-protein alpha subunits and can functionally regulate their activity.</text>
</comment>
<evidence type="ECO:0000256" key="5">
    <source>
        <dbReference type="ARBA" id="ARBA00023136"/>
    </source>
</evidence>
<evidence type="ECO:0000256" key="3">
    <source>
        <dbReference type="ARBA" id="ARBA00022475"/>
    </source>
</evidence>
<dbReference type="Proteomes" id="UP001374579">
    <property type="component" value="Unassembled WGS sequence"/>
</dbReference>
<evidence type="ECO:0000256" key="4">
    <source>
        <dbReference type="ARBA" id="ARBA00023034"/>
    </source>
</evidence>
<dbReference type="GO" id="GO:0005901">
    <property type="term" value="C:caveola"/>
    <property type="evidence" value="ECO:0007669"/>
    <property type="project" value="UniProtKB-SubCell"/>
</dbReference>
<evidence type="ECO:0000313" key="8">
    <source>
        <dbReference type="Proteomes" id="UP001374579"/>
    </source>
</evidence>
<keyword evidence="3 6" id="KW-1003">Cell membrane</keyword>
<comment type="caution">
    <text evidence="7">The sequence shown here is derived from an EMBL/GenBank/DDBJ whole genome shotgun (WGS) entry which is preliminary data.</text>
</comment>
<protein>
    <recommendedName>
        <fullName evidence="6">Caveolin</fullName>
    </recommendedName>
</protein>
<dbReference type="PANTHER" id="PTHR10844:SF19">
    <property type="entry name" value="CAVEOLIN-2"/>
    <property type="match status" value="1"/>
</dbReference>
<reference evidence="7 8" key="1">
    <citation type="submission" date="2024-02" db="EMBL/GenBank/DDBJ databases">
        <title>Chromosome-scale genome assembly of the rough periwinkle Littorina saxatilis.</title>
        <authorList>
            <person name="De Jode A."/>
            <person name="Faria R."/>
            <person name="Formenti G."/>
            <person name="Sims Y."/>
            <person name="Smith T.P."/>
            <person name="Tracey A."/>
            <person name="Wood J.M.D."/>
            <person name="Zagrodzka Z.B."/>
            <person name="Johannesson K."/>
            <person name="Butlin R.K."/>
            <person name="Leder E.H."/>
        </authorList>
    </citation>
    <scope>NUCLEOTIDE SEQUENCE [LARGE SCALE GENOMIC DNA]</scope>
    <source>
        <strain evidence="7">Snail1</strain>
        <tissue evidence="7">Muscle</tissue>
    </source>
</reference>
<dbReference type="InterPro" id="IPR001612">
    <property type="entry name" value="Caveolin"/>
</dbReference>
<keyword evidence="5 6" id="KW-0472">Membrane</keyword>
<gene>
    <name evidence="7" type="ORF">V1264_024688</name>
</gene>
<sequence>MKENIDLVNRDANGLNDHVKVAFDDVIAEPDGAHSLPCVWAGAWLIFTCTKGCCYNVMSIICGFPLALYWGCEFAWITFKHVWLIGPCMRSFMIECGCWRKLFFTVVQCCLGPICETCGLCFSNIVVRNS</sequence>
<keyword evidence="4 6" id="KW-0333">Golgi apparatus</keyword>
<evidence type="ECO:0000256" key="1">
    <source>
        <dbReference type="ARBA" id="ARBA00004202"/>
    </source>
</evidence>
<comment type="similarity">
    <text evidence="2 6">Belongs to the caveolin family.</text>
</comment>
<evidence type="ECO:0000256" key="2">
    <source>
        <dbReference type="ARBA" id="ARBA00010988"/>
    </source>
</evidence>
<organism evidence="7 8">
    <name type="scientific">Littorina saxatilis</name>
    <dbReference type="NCBI Taxonomy" id="31220"/>
    <lineage>
        <taxon>Eukaryota</taxon>
        <taxon>Metazoa</taxon>
        <taxon>Spiralia</taxon>
        <taxon>Lophotrochozoa</taxon>
        <taxon>Mollusca</taxon>
        <taxon>Gastropoda</taxon>
        <taxon>Caenogastropoda</taxon>
        <taxon>Littorinimorpha</taxon>
        <taxon>Littorinoidea</taxon>
        <taxon>Littorinidae</taxon>
        <taxon>Littorina</taxon>
    </lineage>
</organism>
<evidence type="ECO:0000313" key="7">
    <source>
        <dbReference type="EMBL" id="KAK7089308.1"/>
    </source>
</evidence>
<evidence type="ECO:0000256" key="6">
    <source>
        <dbReference type="RuleBase" id="RU000680"/>
    </source>
</evidence>
<dbReference type="GO" id="GO:0070836">
    <property type="term" value="P:caveola assembly"/>
    <property type="evidence" value="ECO:0007669"/>
    <property type="project" value="InterPro"/>
</dbReference>
<dbReference type="GO" id="GO:0060090">
    <property type="term" value="F:molecular adaptor activity"/>
    <property type="evidence" value="ECO:0007669"/>
    <property type="project" value="TreeGrafter"/>
</dbReference>
<proteinExistence type="inferred from homology"/>
<dbReference type="GO" id="GO:0000139">
    <property type="term" value="C:Golgi membrane"/>
    <property type="evidence" value="ECO:0007669"/>
    <property type="project" value="UniProtKB-SubCell"/>
</dbReference>
<name>A0AAN9ALR3_9CAEN</name>
<dbReference type="PANTHER" id="PTHR10844">
    <property type="entry name" value="CAVEOLIN"/>
    <property type="match status" value="1"/>
</dbReference>
<dbReference type="Pfam" id="PF01146">
    <property type="entry name" value="Caveolin"/>
    <property type="match status" value="1"/>
</dbReference>
<accession>A0AAN9ALR3</accession>
<dbReference type="EMBL" id="JBAMIC010002259">
    <property type="protein sequence ID" value="KAK7089308.1"/>
    <property type="molecule type" value="Genomic_DNA"/>
</dbReference>